<evidence type="ECO:0000313" key="2">
    <source>
        <dbReference type="EMBL" id="VDM50250.1"/>
    </source>
</evidence>
<accession>A0A183VDV8</accession>
<evidence type="ECO:0000256" key="1">
    <source>
        <dbReference type="SAM" id="MobiDB-lite"/>
    </source>
</evidence>
<dbReference type="AlphaFoldDB" id="A0A183VDV8"/>
<dbReference type="EMBL" id="UYWY01026150">
    <property type="protein sequence ID" value="VDM50250.1"/>
    <property type="molecule type" value="Genomic_DNA"/>
</dbReference>
<dbReference type="WBParaSite" id="TCNE_0001893201-mRNA-1">
    <property type="protein sequence ID" value="TCNE_0001893201-mRNA-1"/>
    <property type="gene ID" value="TCNE_0001893201"/>
</dbReference>
<protein>
    <submittedName>
        <fullName evidence="2 4">Uncharacterized protein</fullName>
    </submittedName>
</protein>
<reference evidence="2 3" key="2">
    <citation type="submission" date="2018-11" db="EMBL/GenBank/DDBJ databases">
        <authorList>
            <consortium name="Pathogen Informatics"/>
        </authorList>
    </citation>
    <scope>NUCLEOTIDE SEQUENCE [LARGE SCALE GENOMIC DNA]</scope>
</reference>
<dbReference type="Proteomes" id="UP000050794">
    <property type="component" value="Unassembled WGS sequence"/>
</dbReference>
<name>A0A183VDV8_TOXCA</name>
<sequence>MKQLITLPTTVNRPLNLPRLIALRRNRSPDNATCLFPFPSNCNKLIVYFYYENINAPQKEDNAPQKVDNASQKVDNAPQKEDNTPQKEDNAPQKEDNAPQKEDNAPQKTSIDRSLLSDQMCSFWTRENCLNVRVNDN</sequence>
<gene>
    <name evidence="2" type="ORF">TCNE_LOCUS18929</name>
</gene>
<reference evidence="4" key="1">
    <citation type="submission" date="2016-06" db="UniProtKB">
        <authorList>
            <consortium name="WormBaseParasite"/>
        </authorList>
    </citation>
    <scope>IDENTIFICATION</scope>
</reference>
<evidence type="ECO:0000313" key="4">
    <source>
        <dbReference type="WBParaSite" id="TCNE_0001893201-mRNA-1"/>
    </source>
</evidence>
<organism evidence="3 4">
    <name type="scientific">Toxocara canis</name>
    <name type="common">Canine roundworm</name>
    <dbReference type="NCBI Taxonomy" id="6265"/>
    <lineage>
        <taxon>Eukaryota</taxon>
        <taxon>Metazoa</taxon>
        <taxon>Ecdysozoa</taxon>
        <taxon>Nematoda</taxon>
        <taxon>Chromadorea</taxon>
        <taxon>Rhabditida</taxon>
        <taxon>Spirurina</taxon>
        <taxon>Ascaridomorpha</taxon>
        <taxon>Ascaridoidea</taxon>
        <taxon>Toxocaridae</taxon>
        <taxon>Toxocara</taxon>
    </lineage>
</organism>
<feature type="region of interest" description="Disordered" evidence="1">
    <location>
        <begin position="59"/>
        <end position="112"/>
    </location>
</feature>
<evidence type="ECO:0000313" key="3">
    <source>
        <dbReference type="Proteomes" id="UP000050794"/>
    </source>
</evidence>
<proteinExistence type="predicted"/>
<feature type="compositionally biased region" description="Basic and acidic residues" evidence="1">
    <location>
        <begin position="78"/>
        <end position="105"/>
    </location>
</feature>
<keyword evidence="3" id="KW-1185">Reference proteome</keyword>